<organism evidence="15 16">
    <name type="scientific">Candidatus Alloenteromonas pullistercoris</name>
    <dbReference type="NCBI Taxonomy" id="2840785"/>
    <lineage>
        <taxon>Bacteria</taxon>
        <taxon>Bacillati</taxon>
        <taxon>Bacillota</taxon>
        <taxon>Bacillota incertae sedis</taxon>
        <taxon>Candidatus Alloenteromonas</taxon>
    </lineage>
</organism>
<evidence type="ECO:0000256" key="1">
    <source>
        <dbReference type="ARBA" id="ARBA00004651"/>
    </source>
</evidence>
<feature type="transmembrane region" description="Helical" evidence="13">
    <location>
        <begin position="76"/>
        <end position="94"/>
    </location>
</feature>
<feature type="domain" description="PLD phosphodiesterase" evidence="14">
    <location>
        <begin position="440"/>
        <end position="467"/>
    </location>
</feature>
<dbReference type="EMBL" id="JADINA010000039">
    <property type="protein sequence ID" value="MBO8426869.1"/>
    <property type="molecule type" value="Genomic_DNA"/>
</dbReference>
<dbReference type="InterPro" id="IPR001736">
    <property type="entry name" value="PLipase_D/transphosphatidylase"/>
</dbReference>
<feature type="domain" description="PLD phosphodiesterase" evidence="14">
    <location>
        <begin position="252"/>
        <end position="279"/>
    </location>
</feature>
<dbReference type="SUPFAM" id="SSF56024">
    <property type="entry name" value="Phospholipase D/nuclease"/>
    <property type="match status" value="2"/>
</dbReference>
<keyword evidence="11" id="KW-1208">Phospholipid metabolism</keyword>
<evidence type="ECO:0000256" key="2">
    <source>
        <dbReference type="ARBA" id="ARBA00022475"/>
    </source>
</evidence>
<keyword evidence="2" id="KW-1003">Cell membrane</keyword>
<keyword evidence="6" id="KW-0677">Repeat</keyword>
<dbReference type="AlphaFoldDB" id="A0A9D9DKJ9"/>
<dbReference type="InterPro" id="IPR027379">
    <property type="entry name" value="CLS_N"/>
</dbReference>
<evidence type="ECO:0000256" key="7">
    <source>
        <dbReference type="ARBA" id="ARBA00022989"/>
    </source>
</evidence>
<evidence type="ECO:0000256" key="3">
    <source>
        <dbReference type="ARBA" id="ARBA00022516"/>
    </source>
</evidence>
<dbReference type="NCBIfam" id="TIGR04265">
    <property type="entry name" value="bac_cardiolipin"/>
    <property type="match status" value="1"/>
</dbReference>
<keyword evidence="4" id="KW-0808">Transferase</keyword>
<reference evidence="15" key="1">
    <citation type="submission" date="2020-10" db="EMBL/GenBank/DDBJ databases">
        <authorList>
            <person name="Gilroy R."/>
        </authorList>
    </citation>
    <scope>NUCLEOTIDE SEQUENCE</scope>
    <source>
        <strain evidence="15">17113</strain>
    </source>
</reference>
<dbReference type="GO" id="GO:0005886">
    <property type="term" value="C:plasma membrane"/>
    <property type="evidence" value="ECO:0007669"/>
    <property type="project" value="UniProtKB-SubCell"/>
</dbReference>
<evidence type="ECO:0000256" key="8">
    <source>
        <dbReference type="ARBA" id="ARBA00023098"/>
    </source>
</evidence>
<keyword evidence="3" id="KW-0444">Lipid biosynthesis</keyword>
<dbReference type="GO" id="GO:0008808">
    <property type="term" value="F:cardiolipin synthase activity"/>
    <property type="evidence" value="ECO:0007669"/>
    <property type="project" value="UniProtKB-UniRule"/>
</dbReference>
<evidence type="ECO:0000256" key="4">
    <source>
        <dbReference type="ARBA" id="ARBA00022679"/>
    </source>
</evidence>
<dbReference type="Pfam" id="PF13091">
    <property type="entry name" value="PLDc_2"/>
    <property type="match status" value="2"/>
</dbReference>
<evidence type="ECO:0000256" key="10">
    <source>
        <dbReference type="ARBA" id="ARBA00023209"/>
    </source>
</evidence>
<keyword evidence="7 13" id="KW-1133">Transmembrane helix</keyword>
<evidence type="ECO:0000256" key="9">
    <source>
        <dbReference type="ARBA" id="ARBA00023136"/>
    </source>
</evidence>
<evidence type="ECO:0000256" key="5">
    <source>
        <dbReference type="ARBA" id="ARBA00022692"/>
    </source>
</evidence>
<gene>
    <name evidence="15" type="primary">cls</name>
    <name evidence="15" type="ORF">IAC61_06140</name>
</gene>
<dbReference type="SMART" id="SM00155">
    <property type="entry name" value="PLDc"/>
    <property type="match status" value="2"/>
</dbReference>
<comment type="caution">
    <text evidence="15">The sequence shown here is derived from an EMBL/GenBank/DDBJ whole genome shotgun (WGS) entry which is preliminary data.</text>
</comment>
<dbReference type="CDD" id="cd09154">
    <property type="entry name" value="PLDc_SMU_988_like_1"/>
    <property type="match status" value="1"/>
</dbReference>
<dbReference type="Gene3D" id="3.30.870.10">
    <property type="entry name" value="Endonuclease Chain A"/>
    <property type="match status" value="2"/>
</dbReference>
<accession>A0A9D9DKJ9</accession>
<dbReference type="Proteomes" id="UP000823634">
    <property type="component" value="Unassembled WGS sequence"/>
</dbReference>
<dbReference type="EC" id="2.7.8.-" evidence="12"/>
<proteinExistence type="predicted"/>
<sequence length="527" mass="60012">MIKKLLSKGFWPKAIIGFLILCQFAGLFLFFLWLSDWSGVSPAYSLFAIVAVYAFGAVLGLLAYNSTSPSAYRLSWVLVILLLPGIGGFLYLIFGNKQNSKRFRLEQSHKLRDSLKTPIEKEQWGEFLARFGEYQGIANYLYNVHGFAPHGHSQVTYYPLGDDLFEPLLEELKKAKHYIFLEFFIIEREGAFFSSMLEIMKEKASQGVDVRIVYDDVGCLTTLPSDFASEMARYGIKAKPFNRFRPFLDVRQNNRDHRKMLIIDGHTAFTGGFNLADEYINRKERFGVWKDNGIMVKGEAVEAYTYAFLSTYGAIGAKEGGFSSFDKAPYASSVYADEIGGLPKGEGFVLPYFDMPFDGEAVGERVYLSLINSAKHRLYMATPYLLIDEEMQNAICQAAKSGVDVRLLLPHIPDKKAVFNLTRSYYGPLMEAGVRIYEFTPGFVHEKMFIVDDSVGSVGTINLDYRSLYLHFENGTLLFGDPSIAKMRQDYLQSIEKSELITKERYAFLERKNKYYWAILRIIAPFL</sequence>
<dbReference type="InterPro" id="IPR022924">
    <property type="entry name" value="Cardiolipin_synthase"/>
</dbReference>
<dbReference type="PANTHER" id="PTHR21248">
    <property type="entry name" value="CARDIOLIPIN SYNTHASE"/>
    <property type="match status" value="1"/>
</dbReference>
<dbReference type="GO" id="GO:0032049">
    <property type="term" value="P:cardiolipin biosynthetic process"/>
    <property type="evidence" value="ECO:0007669"/>
    <property type="project" value="UniProtKB-UniRule"/>
</dbReference>
<keyword evidence="5 13" id="KW-0812">Transmembrane</keyword>
<name>A0A9D9DKJ9_9FIRM</name>
<evidence type="ECO:0000313" key="16">
    <source>
        <dbReference type="Proteomes" id="UP000823634"/>
    </source>
</evidence>
<protein>
    <recommendedName>
        <fullName evidence="12">Cardiolipin synthase</fullName>
        <ecNumber evidence="12">2.7.8.-</ecNumber>
    </recommendedName>
</protein>
<evidence type="ECO:0000256" key="12">
    <source>
        <dbReference type="NCBIfam" id="TIGR04265"/>
    </source>
</evidence>
<comment type="subcellular location">
    <subcellularLocation>
        <location evidence="1">Cell membrane</location>
        <topology evidence="1">Multi-pass membrane protein</topology>
    </subcellularLocation>
</comment>
<dbReference type="PANTHER" id="PTHR21248:SF22">
    <property type="entry name" value="PHOSPHOLIPASE D"/>
    <property type="match status" value="1"/>
</dbReference>
<feature type="transmembrane region" description="Helical" evidence="13">
    <location>
        <begin position="14"/>
        <end position="34"/>
    </location>
</feature>
<evidence type="ECO:0000259" key="14">
    <source>
        <dbReference type="PROSITE" id="PS50035"/>
    </source>
</evidence>
<keyword evidence="10" id="KW-0594">Phospholipid biosynthesis</keyword>
<feature type="transmembrane region" description="Helical" evidence="13">
    <location>
        <begin position="46"/>
        <end position="64"/>
    </location>
</feature>
<evidence type="ECO:0000256" key="13">
    <source>
        <dbReference type="SAM" id="Phobius"/>
    </source>
</evidence>
<evidence type="ECO:0000256" key="11">
    <source>
        <dbReference type="ARBA" id="ARBA00023264"/>
    </source>
</evidence>
<dbReference type="CDD" id="cd09160">
    <property type="entry name" value="PLDc_SMU_988_like_2"/>
    <property type="match status" value="1"/>
</dbReference>
<evidence type="ECO:0000313" key="15">
    <source>
        <dbReference type="EMBL" id="MBO8426869.1"/>
    </source>
</evidence>
<dbReference type="InterPro" id="IPR025202">
    <property type="entry name" value="PLD-like_dom"/>
</dbReference>
<dbReference type="Pfam" id="PF13396">
    <property type="entry name" value="PLDc_N"/>
    <property type="match status" value="1"/>
</dbReference>
<reference evidence="15" key="2">
    <citation type="journal article" date="2021" name="PeerJ">
        <title>Extensive microbial diversity within the chicken gut microbiome revealed by metagenomics and culture.</title>
        <authorList>
            <person name="Gilroy R."/>
            <person name="Ravi A."/>
            <person name="Getino M."/>
            <person name="Pursley I."/>
            <person name="Horton D.L."/>
            <person name="Alikhan N.F."/>
            <person name="Baker D."/>
            <person name="Gharbi K."/>
            <person name="Hall N."/>
            <person name="Watson M."/>
            <person name="Adriaenssens E.M."/>
            <person name="Foster-Nyarko E."/>
            <person name="Jarju S."/>
            <person name="Secka A."/>
            <person name="Antonio M."/>
            <person name="Oren A."/>
            <person name="Chaudhuri R.R."/>
            <person name="La Ragione R."/>
            <person name="Hildebrand F."/>
            <person name="Pallen M.J."/>
        </authorList>
    </citation>
    <scope>NUCLEOTIDE SEQUENCE</scope>
    <source>
        <strain evidence="15">17113</strain>
    </source>
</reference>
<keyword evidence="9 13" id="KW-0472">Membrane</keyword>
<evidence type="ECO:0000256" key="6">
    <source>
        <dbReference type="ARBA" id="ARBA00022737"/>
    </source>
</evidence>
<dbReference type="PROSITE" id="PS50035">
    <property type="entry name" value="PLD"/>
    <property type="match status" value="2"/>
</dbReference>
<keyword evidence="8" id="KW-0443">Lipid metabolism</keyword>